<dbReference type="AlphaFoldDB" id="A0A193FTB6"/>
<reference evidence="1 2" key="1">
    <citation type="submission" date="2016-06" db="EMBL/GenBank/DDBJ databases">
        <title>Complete genome sequences of Bordetella bronchialis and Bordetella flabilis.</title>
        <authorList>
            <person name="LiPuma J.J."/>
            <person name="Spilker T."/>
        </authorList>
    </citation>
    <scope>NUCLEOTIDE SEQUENCE [LARGE SCALE GENOMIC DNA]</scope>
    <source>
        <strain evidence="1 2">AU17976</strain>
    </source>
</reference>
<sequence>MRNMSFALTTDQIRAGTKDVTRRAGWPFLKPGDLVRPVLKAMGLRPSEKIQALRGPIRIVSVRREPLRMMLDDLDYGFEEVRREGFADHPHYRWPSEWVHMFCASHKGCQPYTVITRIEFEYTDDGRHE</sequence>
<accession>A0A193FTB6</accession>
<evidence type="ECO:0000313" key="2">
    <source>
        <dbReference type="Proteomes" id="UP000092213"/>
    </source>
</evidence>
<proteinExistence type="predicted"/>
<evidence type="ECO:0008006" key="3">
    <source>
        <dbReference type="Google" id="ProtNLM"/>
    </source>
</evidence>
<protein>
    <recommendedName>
        <fullName evidence="3">ASCH domain-containing protein</fullName>
    </recommendedName>
</protein>
<dbReference type="EMBL" id="CP016171">
    <property type="protein sequence ID" value="ANN70880.1"/>
    <property type="molecule type" value="Genomic_DNA"/>
</dbReference>
<name>A0A193FTB6_9BORD</name>
<dbReference type="STRING" id="463025.BAU08_05630"/>
<evidence type="ECO:0000313" key="1">
    <source>
        <dbReference type="EMBL" id="ANN70880.1"/>
    </source>
</evidence>
<gene>
    <name evidence="1" type="ORF">BAU08_05630</name>
</gene>
<dbReference type="Proteomes" id="UP000092213">
    <property type="component" value="Chromosome"/>
</dbReference>
<organism evidence="1 2">
    <name type="scientific">Bordetella bronchialis</name>
    <dbReference type="NCBI Taxonomy" id="463025"/>
    <lineage>
        <taxon>Bacteria</taxon>
        <taxon>Pseudomonadati</taxon>
        <taxon>Pseudomonadota</taxon>
        <taxon>Betaproteobacteria</taxon>
        <taxon>Burkholderiales</taxon>
        <taxon>Alcaligenaceae</taxon>
        <taxon>Bordetella</taxon>
    </lineage>
</organism>